<organism evidence="1 2">
    <name type="scientific">Cichorium intybus</name>
    <name type="common">Chicory</name>
    <dbReference type="NCBI Taxonomy" id="13427"/>
    <lineage>
        <taxon>Eukaryota</taxon>
        <taxon>Viridiplantae</taxon>
        <taxon>Streptophyta</taxon>
        <taxon>Embryophyta</taxon>
        <taxon>Tracheophyta</taxon>
        <taxon>Spermatophyta</taxon>
        <taxon>Magnoliopsida</taxon>
        <taxon>eudicotyledons</taxon>
        <taxon>Gunneridae</taxon>
        <taxon>Pentapetalae</taxon>
        <taxon>asterids</taxon>
        <taxon>campanulids</taxon>
        <taxon>Asterales</taxon>
        <taxon>Asteraceae</taxon>
        <taxon>Cichorioideae</taxon>
        <taxon>Cichorieae</taxon>
        <taxon>Cichoriinae</taxon>
        <taxon>Cichorium</taxon>
    </lineage>
</organism>
<name>A0ACB8YW33_CICIN</name>
<evidence type="ECO:0000313" key="2">
    <source>
        <dbReference type="Proteomes" id="UP001055811"/>
    </source>
</evidence>
<sequence length="225" mass="24224">MHNNDMVSKIPNSNLEFTMVIGRVSIHLCLKFETRIEKAQWLYQPFHQTILLISMALKSMIVLVALFVAASQAQAQLGLLGIININGTIFCSANGNAVANAITPTPPFSNALVQLMCGGNVISSALTNGLGVFNIALNPLQFLLSNLLSSCNIVVASPLSSCNSSLPSTGFLQAPLQLIGNTIRGLLSIINLIPLPFQLINDCFLHLLIAPTIVNCNLIELIRFL</sequence>
<comment type="caution">
    <text evidence="1">The sequence shown here is derived from an EMBL/GenBank/DDBJ whole genome shotgun (WGS) entry which is preliminary data.</text>
</comment>
<reference evidence="1 2" key="2">
    <citation type="journal article" date="2022" name="Mol. Ecol. Resour.">
        <title>The genomes of chicory, endive, great burdock and yacon provide insights into Asteraceae paleo-polyploidization history and plant inulin production.</title>
        <authorList>
            <person name="Fan W."/>
            <person name="Wang S."/>
            <person name="Wang H."/>
            <person name="Wang A."/>
            <person name="Jiang F."/>
            <person name="Liu H."/>
            <person name="Zhao H."/>
            <person name="Xu D."/>
            <person name="Zhang Y."/>
        </authorList>
    </citation>
    <scope>NUCLEOTIDE SEQUENCE [LARGE SCALE GENOMIC DNA]</scope>
    <source>
        <strain evidence="2">cv. Punajuju</strain>
        <tissue evidence="1">Leaves</tissue>
    </source>
</reference>
<dbReference type="EMBL" id="CM042017">
    <property type="protein sequence ID" value="KAI3689487.1"/>
    <property type="molecule type" value="Genomic_DNA"/>
</dbReference>
<dbReference type="Proteomes" id="UP001055811">
    <property type="component" value="Linkage Group LG09"/>
</dbReference>
<protein>
    <submittedName>
        <fullName evidence="1">Uncharacterized protein</fullName>
    </submittedName>
</protein>
<proteinExistence type="predicted"/>
<accession>A0ACB8YW33</accession>
<reference evidence="2" key="1">
    <citation type="journal article" date="2022" name="Mol. Ecol. Resour.">
        <title>The genomes of chicory, endive, great burdock and yacon provide insights into Asteraceae palaeo-polyploidization history and plant inulin production.</title>
        <authorList>
            <person name="Fan W."/>
            <person name="Wang S."/>
            <person name="Wang H."/>
            <person name="Wang A."/>
            <person name="Jiang F."/>
            <person name="Liu H."/>
            <person name="Zhao H."/>
            <person name="Xu D."/>
            <person name="Zhang Y."/>
        </authorList>
    </citation>
    <scope>NUCLEOTIDE SEQUENCE [LARGE SCALE GENOMIC DNA]</scope>
    <source>
        <strain evidence="2">cv. Punajuju</strain>
    </source>
</reference>
<evidence type="ECO:0000313" key="1">
    <source>
        <dbReference type="EMBL" id="KAI3689487.1"/>
    </source>
</evidence>
<gene>
    <name evidence="1" type="ORF">L2E82_47446</name>
</gene>
<keyword evidence="2" id="KW-1185">Reference proteome</keyword>